<proteinExistence type="predicted"/>
<reference evidence="5" key="1">
    <citation type="journal article" date="2019" name="Int. J. Syst. Evol. Microbiol.">
        <title>The Global Catalogue of Microorganisms (GCM) 10K type strain sequencing project: providing services to taxonomists for standard genome sequencing and annotation.</title>
        <authorList>
            <consortium name="The Broad Institute Genomics Platform"/>
            <consortium name="The Broad Institute Genome Sequencing Center for Infectious Disease"/>
            <person name="Wu L."/>
            <person name="Ma J."/>
        </authorList>
    </citation>
    <scope>NUCLEOTIDE SEQUENCE [LARGE SCALE GENOMIC DNA]</scope>
    <source>
        <strain evidence="5">KCTC 13193</strain>
    </source>
</reference>
<protein>
    <submittedName>
        <fullName evidence="4">S-layer homology domain-containing protein</fullName>
    </submittedName>
</protein>
<evidence type="ECO:0000256" key="1">
    <source>
        <dbReference type="ARBA" id="ARBA00022729"/>
    </source>
</evidence>
<accession>A0ABV7A453</accession>
<keyword evidence="1 2" id="KW-0732">Signal</keyword>
<dbReference type="PANTHER" id="PTHR43308">
    <property type="entry name" value="OUTER MEMBRANE PROTEIN ALPHA-RELATED"/>
    <property type="match status" value="1"/>
</dbReference>
<keyword evidence="5" id="KW-1185">Reference proteome</keyword>
<evidence type="ECO:0000313" key="5">
    <source>
        <dbReference type="Proteomes" id="UP001595387"/>
    </source>
</evidence>
<dbReference type="InterPro" id="IPR001119">
    <property type="entry name" value="SLH_dom"/>
</dbReference>
<feature type="domain" description="SLH" evidence="3">
    <location>
        <begin position="98"/>
        <end position="160"/>
    </location>
</feature>
<organism evidence="4 5">
    <name type="scientific">Virgibacillus sediminis</name>
    <dbReference type="NCBI Taxonomy" id="202260"/>
    <lineage>
        <taxon>Bacteria</taxon>
        <taxon>Bacillati</taxon>
        <taxon>Bacillota</taxon>
        <taxon>Bacilli</taxon>
        <taxon>Bacillales</taxon>
        <taxon>Bacillaceae</taxon>
        <taxon>Virgibacillus</taxon>
    </lineage>
</organism>
<name>A0ABV7A453_9BACI</name>
<dbReference type="PROSITE" id="PS51272">
    <property type="entry name" value="SLH"/>
    <property type="match status" value="3"/>
</dbReference>
<dbReference type="Proteomes" id="UP001595387">
    <property type="component" value="Unassembled WGS sequence"/>
</dbReference>
<evidence type="ECO:0000259" key="3">
    <source>
        <dbReference type="PROSITE" id="PS51272"/>
    </source>
</evidence>
<comment type="caution">
    <text evidence="4">The sequence shown here is derived from an EMBL/GenBank/DDBJ whole genome shotgun (WGS) entry which is preliminary data.</text>
</comment>
<dbReference type="EMBL" id="JBHRRZ010000009">
    <property type="protein sequence ID" value="MFC2947678.1"/>
    <property type="molecule type" value="Genomic_DNA"/>
</dbReference>
<feature type="chain" id="PRO_5047499355" evidence="2">
    <location>
        <begin position="26"/>
        <end position="975"/>
    </location>
</feature>
<evidence type="ECO:0000313" key="4">
    <source>
        <dbReference type="EMBL" id="MFC2947678.1"/>
    </source>
</evidence>
<dbReference type="InterPro" id="IPR051465">
    <property type="entry name" value="Cell_Envelope_Struct_Comp"/>
</dbReference>
<dbReference type="Pfam" id="PF00395">
    <property type="entry name" value="SLH"/>
    <property type="match status" value="3"/>
</dbReference>
<feature type="domain" description="SLH" evidence="3">
    <location>
        <begin position="161"/>
        <end position="218"/>
    </location>
</feature>
<gene>
    <name evidence="4" type="ORF">ACFODW_04845</name>
</gene>
<evidence type="ECO:0000256" key="2">
    <source>
        <dbReference type="SAM" id="SignalP"/>
    </source>
</evidence>
<dbReference type="RefSeq" id="WP_390303805.1">
    <property type="nucleotide sequence ID" value="NZ_JBHRRZ010000009.1"/>
</dbReference>
<feature type="domain" description="SLH" evidence="3">
    <location>
        <begin position="36"/>
        <end position="97"/>
    </location>
</feature>
<dbReference type="PANTHER" id="PTHR43308:SF1">
    <property type="entry name" value="OUTER MEMBRANE PROTEIN ALPHA"/>
    <property type="match status" value="1"/>
</dbReference>
<sequence>MANKKKNYRKIAASSMAATAAVAVAAPAVSADQHDVTEQFTDIQPGESHYDAVQWIADRGIEGYEDGSFGVYNDVTRPHAAIFLTRALELNMVSADQVGEYFNDVQPNDLYADFIATVGANGTFKGSNGNFLPGQGLTREQMASVIVNAYGFENTGANVEINLDNVNETHKENVQILANLGITNQFDDFRPKETVKRGQFASFLYQANQVKEQLPAISNVNAETVEGVTTVTADVNNVEDGREATVAIFNDTAEEAVASQTVQVTGGSVSADFEGLETGNYTASVSIGEEAATADFTVDVSAAITQATEAVEAYEAFTVETVGDIQEAAQLEQAARELVEALEDQEVQTELQTRLDTQASANTQVVQGILDAVNTASGQIDLLNALQGAFDNVNADLISAYDEALDGTQASVEEIQNIINEINVIDAINNAGNQVELLEALQTGEELGVLEGVREAYIATYEEGINALEEVTVETVQGVIDAADDAVVQTAVDAVVAAEAAPTNDTLIQEAQEAINAVPTDIVDEEGANVVEGLQERLDNVTVVNEVLDAQAVSQVRLLEALNTNGFENLNEDLIADYSEAIATEAPDTIADIQETINMVNAENAVEALVVNGELAEGVNQEVIDSAQALLDATEYDTTQDPLGLQGTINTAQGLLDEQTALATATDAINALTDENGNLAAGVDQATIDEAQELLNATNYDTVADVDGLQQAITDAQASLNAQALAAATDAINALTDEAGNLAAGVDQATINEAQELLNATDYDTAADVDGLQQAINDAQTALNQQALTAATDAINALTDENGNLVAGVDQATIDEAQALLDAADYDTAADVDGLQADINSAQDALDTQAILNAQTAAELQPLLVELEVASFNNLSYAQRLEVSEQFMGTLAAGEFTTTAEIETALETEVTEFNTELDAVNTAAGITAMDAALTAMEIPEYEALDASAQLIAAENVLNNRPVDGYTTIAQIVENF</sequence>
<feature type="signal peptide" evidence="2">
    <location>
        <begin position="1"/>
        <end position="25"/>
    </location>
</feature>